<name>A0A3B7LYJ4_9GAMM</name>
<protein>
    <submittedName>
        <fullName evidence="2">DUF1737 domain-containing protein</fullName>
    </submittedName>
</protein>
<reference evidence="4" key="1">
    <citation type="submission" date="2018-09" db="EMBL/GenBank/DDBJ databases">
        <title>The complete genome of Acinetobacter sp. strain WCHAc010005.</title>
        <authorList>
            <person name="Hu Y."/>
            <person name="Long H."/>
            <person name="Feng Y."/>
            <person name="Zong Z."/>
        </authorList>
    </citation>
    <scope>NUCLEOTIDE SEQUENCE [LARGE SCALE GENOMIC DNA]</scope>
    <source>
        <strain evidence="4">WCHAc010005</strain>
    </source>
</reference>
<dbReference type="EMBL" id="CP032134">
    <property type="protein sequence ID" value="AXY57976.1"/>
    <property type="molecule type" value="Genomic_DNA"/>
</dbReference>
<organism evidence="2 4">
    <name type="scientific">Acinetobacter chinensis</name>
    <dbReference type="NCBI Taxonomy" id="2004650"/>
    <lineage>
        <taxon>Bacteria</taxon>
        <taxon>Pseudomonadati</taxon>
        <taxon>Pseudomonadota</taxon>
        <taxon>Gammaproteobacteria</taxon>
        <taxon>Moraxellales</taxon>
        <taxon>Moraxellaceae</taxon>
        <taxon>Acinetobacter</taxon>
    </lineage>
</organism>
<dbReference type="KEGG" id="achi:CDG60_16255"/>
<dbReference type="InterPro" id="IPR013619">
    <property type="entry name" value="DUF1737"/>
</dbReference>
<dbReference type="Pfam" id="PF08410">
    <property type="entry name" value="DUF1737"/>
    <property type="match status" value="1"/>
</dbReference>
<dbReference type="Proteomes" id="UP001278188">
    <property type="component" value="Unassembled WGS sequence"/>
</dbReference>
<evidence type="ECO:0000313" key="3">
    <source>
        <dbReference type="EMBL" id="MDV2469390.1"/>
    </source>
</evidence>
<evidence type="ECO:0000313" key="2">
    <source>
        <dbReference type="EMBL" id="AXY57976.1"/>
    </source>
</evidence>
<dbReference type="Proteomes" id="UP000263753">
    <property type="component" value="Chromosome"/>
</dbReference>
<keyword evidence="5" id="KW-1185">Reference proteome</keyword>
<gene>
    <name evidence="2" type="ORF">CDG60_16255</name>
    <name evidence="3" type="ORF">QR674_10365</name>
</gene>
<accession>A0A3B7LYJ4</accession>
<dbReference type="RefSeq" id="WP_087512867.1">
    <property type="nucleotide sequence ID" value="NZ_CP032134.1"/>
</dbReference>
<dbReference type="EMBL" id="JASVDY010000003">
    <property type="protein sequence ID" value="MDV2469390.1"/>
    <property type="molecule type" value="Genomic_DNA"/>
</dbReference>
<proteinExistence type="predicted"/>
<evidence type="ECO:0000313" key="4">
    <source>
        <dbReference type="Proteomes" id="UP000263753"/>
    </source>
</evidence>
<evidence type="ECO:0000259" key="1">
    <source>
        <dbReference type="Pfam" id="PF08410"/>
    </source>
</evidence>
<sequence length="71" mass="7869">MKIYRYLTGKDDVSFCARVTKALNEGYELYGAPTMTFNGTDVIVGQVIIKNDAVETEVPQGLKDALVKLQK</sequence>
<evidence type="ECO:0000313" key="5">
    <source>
        <dbReference type="Proteomes" id="UP001278188"/>
    </source>
</evidence>
<reference evidence="3 5" key="3">
    <citation type="submission" date="2023-06" db="EMBL/GenBank/DDBJ databases">
        <title>Genomic Analysis of Acinetobacter Strains Recovered from South Australian Aquatic Samples provides Insights into the Circulation of Antibiotic Resistance determinants in the Environment.</title>
        <authorList>
            <person name="Tobin L."/>
            <person name="Jarocki V.M."/>
            <person name="Kenyon J."/>
            <person name="Drigo B."/>
            <person name="Donner E."/>
            <person name="Djordjevic S.P."/>
            <person name="Hamidian M."/>
        </authorList>
    </citation>
    <scope>NUCLEOTIDE SEQUENCE [LARGE SCALE GENOMIC DNA]</scope>
    <source>
        <strain evidence="3 5">SAAc652</strain>
    </source>
</reference>
<feature type="domain" description="DUF1737" evidence="1">
    <location>
        <begin position="1"/>
        <end position="51"/>
    </location>
</feature>
<reference evidence="2" key="2">
    <citation type="journal article" date="2019" name="J. Microbiol.">
        <title>Acinetobacter chinensis, a novel Acinetobacter species, carrying blaNDM-1, recovered from hospital sewage.</title>
        <authorList>
            <person name="Hu Y."/>
            <person name="Feng Y."/>
            <person name="Qin J."/>
            <person name="Zhang X."/>
            <person name="Zong Z."/>
        </authorList>
    </citation>
    <scope>NUCLEOTIDE SEQUENCE</scope>
    <source>
        <strain evidence="2">WCHAc010005</strain>
    </source>
</reference>
<dbReference type="AlphaFoldDB" id="A0A3B7LYJ4"/>